<accession>A0A833QXE2</accession>
<dbReference type="InterPro" id="IPR031107">
    <property type="entry name" value="Small_HSP"/>
</dbReference>
<keyword evidence="5" id="KW-1133">Transmembrane helix</keyword>
<evidence type="ECO:0000259" key="6">
    <source>
        <dbReference type="PROSITE" id="PS01031"/>
    </source>
</evidence>
<feature type="domain" description="SHSP" evidence="6">
    <location>
        <begin position="9"/>
        <end position="112"/>
    </location>
</feature>
<keyword evidence="1 7" id="KW-0346">Stress response</keyword>
<dbReference type="Pfam" id="PF00011">
    <property type="entry name" value="HSP20"/>
    <property type="match status" value="1"/>
</dbReference>
<dbReference type="InterPro" id="IPR008978">
    <property type="entry name" value="HSP20-like_chaperone"/>
</dbReference>
<feature type="region of interest" description="Disordered" evidence="4">
    <location>
        <begin position="101"/>
        <end position="143"/>
    </location>
</feature>
<protein>
    <submittedName>
        <fullName evidence="7">Class IV heat shock protein</fullName>
    </submittedName>
</protein>
<keyword evidence="8" id="KW-1185">Reference proteome</keyword>
<comment type="caution">
    <text evidence="7">The sequence shown here is derived from an EMBL/GenBank/DDBJ whole genome shotgun (WGS) entry which is preliminary data.</text>
</comment>
<dbReference type="OrthoDB" id="1431247at2759"/>
<evidence type="ECO:0000256" key="4">
    <source>
        <dbReference type="SAM" id="MobiDB-lite"/>
    </source>
</evidence>
<dbReference type="SUPFAM" id="SSF49764">
    <property type="entry name" value="HSP20-like chaperones"/>
    <property type="match status" value="1"/>
</dbReference>
<organism evidence="7 8">
    <name type="scientific">Carex littledalei</name>
    <dbReference type="NCBI Taxonomy" id="544730"/>
    <lineage>
        <taxon>Eukaryota</taxon>
        <taxon>Viridiplantae</taxon>
        <taxon>Streptophyta</taxon>
        <taxon>Embryophyta</taxon>
        <taxon>Tracheophyta</taxon>
        <taxon>Spermatophyta</taxon>
        <taxon>Magnoliopsida</taxon>
        <taxon>Liliopsida</taxon>
        <taxon>Poales</taxon>
        <taxon>Cyperaceae</taxon>
        <taxon>Cyperoideae</taxon>
        <taxon>Cariceae</taxon>
        <taxon>Carex</taxon>
        <taxon>Carex subgen. Euthyceras</taxon>
    </lineage>
</organism>
<dbReference type="AlphaFoldDB" id="A0A833QXE2"/>
<evidence type="ECO:0000313" key="8">
    <source>
        <dbReference type="Proteomes" id="UP000623129"/>
    </source>
</evidence>
<comment type="similarity">
    <text evidence="2 3">Belongs to the small heat shock protein (HSP20) family.</text>
</comment>
<evidence type="ECO:0000256" key="3">
    <source>
        <dbReference type="RuleBase" id="RU003616"/>
    </source>
</evidence>
<sequence>MAFQNSASRMYSDIDPRCEWVQGEEFNTLLVDVSGFKKEELKAQVDTSRNLKISGERNLEGNNKCRFQKSFQLPKECEISKIRAKFDNGVLYVMVPQPSALDQTPSQDGNTTTTTTKTGKQPANESKETSFKENEGYSQEGEDMQPLCNHETVALGVARNLLKQKLVILNVVIAAILLVLVLFRRYKLADGDNIGDHNIETLN</sequence>
<reference evidence="7" key="1">
    <citation type="submission" date="2020-01" db="EMBL/GenBank/DDBJ databases">
        <title>Genome sequence of Kobresia littledalei, the first chromosome-level genome in the family Cyperaceae.</title>
        <authorList>
            <person name="Qu G."/>
        </authorList>
    </citation>
    <scope>NUCLEOTIDE SEQUENCE</scope>
    <source>
        <strain evidence="7">C.B.Clarke</strain>
        <tissue evidence="7">Leaf</tissue>
    </source>
</reference>
<keyword evidence="5" id="KW-0812">Transmembrane</keyword>
<dbReference type="Gene3D" id="2.60.40.790">
    <property type="match status" value="1"/>
</dbReference>
<name>A0A833QXE2_9POAL</name>
<feature type="compositionally biased region" description="Polar residues" evidence="4">
    <location>
        <begin position="101"/>
        <end position="110"/>
    </location>
</feature>
<feature type="transmembrane region" description="Helical" evidence="5">
    <location>
        <begin position="166"/>
        <end position="183"/>
    </location>
</feature>
<evidence type="ECO:0000256" key="1">
    <source>
        <dbReference type="ARBA" id="ARBA00023016"/>
    </source>
</evidence>
<dbReference type="InterPro" id="IPR002068">
    <property type="entry name" value="A-crystallin/Hsp20_dom"/>
</dbReference>
<keyword evidence="5" id="KW-0472">Membrane</keyword>
<dbReference type="EMBL" id="SWLB01000018">
    <property type="protein sequence ID" value="KAF3326693.1"/>
    <property type="molecule type" value="Genomic_DNA"/>
</dbReference>
<proteinExistence type="inferred from homology"/>
<feature type="compositionally biased region" description="Basic and acidic residues" evidence="4">
    <location>
        <begin position="125"/>
        <end position="135"/>
    </location>
</feature>
<dbReference type="CDD" id="cd06464">
    <property type="entry name" value="ACD_sHsps-like"/>
    <property type="match status" value="1"/>
</dbReference>
<evidence type="ECO:0000313" key="7">
    <source>
        <dbReference type="EMBL" id="KAF3326693.1"/>
    </source>
</evidence>
<dbReference type="Proteomes" id="UP000623129">
    <property type="component" value="Unassembled WGS sequence"/>
</dbReference>
<gene>
    <name evidence="7" type="ORF">FCM35_KLT08323</name>
</gene>
<dbReference type="PROSITE" id="PS01031">
    <property type="entry name" value="SHSP"/>
    <property type="match status" value="1"/>
</dbReference>
<evidence type="ECO:0000256" key="2">
    <source>
        <dbReference type="PROSITE-ProRule" id="PRU00285"/>
    </source>
</evidence>
<evidence type="ECO:0000256" key="5">
    <source>
        <dbReference type="SAM" id="Phobius"/>
    </source>
</evidence>
<dbReference type="PANTHER" id="PTHR11527">
    <property type="entry name" value="HEAT-SHOCK PROTEIN 20 FAMILY MEMBER"/>
    <property type="match status" value="1"/>
</dbReference>